<dbReference type="SUPFAM" id="SSF53178">
    <property type="entry name" value="Peptidyl-tRNA hydrolase-like"/>
    <property type="match status" value="1"/>
</dbReference>
<feature type="domain" description="Mur ligase central" evidence="5">
    <location>
        <begin position="44"/>
        <end position="233"/>
    </location>
</feature>
<dbReference type="InterPro" id="IPR036565">
    <property type="entry name" value="Mur-like_cat_sf"/>
</dbReference>
<dbReference type="Gene3D" id="3.90.190.20">
    <property type="entry name" value="Mur ligase, C-terminal domain"/>
    <property type="match status" value="1"/>
</dbReference>
<dbReference type="InterPro" id="IPR036416">
    <property type="entry name" value="Pept_tRNA_hydro_sf"/>
</dbReference>
<dbReference type="RefSeq" id="WP_090286578.1">
    <property type="nucleotide sequence ID" value="NZ_FMWO01000050.1"/>
</dbReference>
<dbReference type="Proteomes" id="UP000198729">
    <property type="component" value="Unassembled WGS sequence"/>
</dbReference>
<dbReference type="EMBL" id="FMWO01000050">
    <property type="protein sequence ID" value="SCZ85895.1"/>
    <property type="molecule type" value="Genomic_DNA"/>
</dbReference>
<dbReference type="InterPro" id="IPR013221">
    <property type="entry name" value="Mur_ligase_cen"/>
</dbReference>
<evidence type="ECO:0000259" key="4">
    <source>
        <dbReference type="Pfam" id="PF02875"/>
    </source>
</evidence>
<dbReference type="InterPro" id="IPR004101">
    <property type="entry name" value="Mur_ligase_C"/>
</dbReference>
<protein>
    <submittedName>
        <fullName evidence="6">Peptidyl-tRNA hydrolase</fullName>
    </submittedName>
</protein>
<dbReference type="GO" id="GO:0005524">
    <property type="term" value="F:ATP binding"/>
    <property type="evidence" value="ECO:0007669"/>
    <property type="project" value="UniProtKB-KW"/>
</dbReference>
<dbReference type="Gene3D" id="3.40.1190.10">
    <property type="entry name" value="Mur-like, catalytic domain"/>
    <property type="match status" value="1"/>
</dbReference>
<dbReference type="Pfam" id="PF01195">
    <property type="entry name" value="Pept_tRNA_hydro"/>
    <property type="match status" value="1"/>
</dbReference>
<evidence type="ECO:0000256" key="3">
    <source>
        <dbReference type="ARBA" id="ARBA00022840"/>
    </source>
</evidence>
<evidence type="ECO:0000256" key="2">
    <source>
        <dbReference type="ARBA" id="ARBA00022741"/>
    </source>
</evidence>
<keyword evidence="6" id="KW-0378">Hydrolase</keyword>
<dbReference type="PANTHER" id="PTHR43024">
    <property type="entry name" value="UDP-N-ACETYLMURAMOYL-TRIPEPTIDE--D-ALANYL-D-ALANINE LIGASE"/>
    <property type="match status" value="1"/>
</dbReference>
<accession>A0A1G5SFB5</accession>
<evidence type="ECO:0000313" key="6">
    <source>
        <dbReference type="EMBL" id="SCZ85895.1"/>
    </source>
</evidence>
<evidence type="ECO:0000256" key="1">
    <source>
        <dbReference type="ARBA" id="ARBA00022598"/>
    </source>
</evidence>
<name>A0A1G5SFB5_9PROT</name>
<dbReference type="InterPro" id="IPR036615">
    <property type="entry name" value="Mur_ligase_C_dom_sf"/>
</dbReference>
<organism evidence="6 7">
    <name type="scientific">Nitrosomonas mobilis</name>
    <dbReference type="NCBI Taxonomy" id="51642"/>
    <lineage>
        <taxon>Bacteria</taxon>
        <taxon>Pseudomonadati</taxon>
        <taxon>Pseudomonadota</taxon>
        <taxon>Betaproteobacteria</taxon>
        <taxon>Nitrosomonadales</taxon>
        <taxon>Nitrosomonadaceae</taxon>
        <taxon>Nitrosomonas</taxon>
    </lineage>
</organism>
<feature type="domain" description="Mur ligase C-terminal" evidence="4">
    <location>
        <begin position="255"/>
        <end position="377"/>
    </location>
</feature>
<dbReference type="Gene3D" id="3.40.50.1470">
    <property type="entry name" value="Peptidyl-tRNA hydrolase"/>
    <property type="match status" value="1"/>
</dbReference>
<dbReference type="PANTHER" id="PTHR43024:SF1">
    <property type="entry name" value="UDP-N-ACETYLMURAMOYL-TRIPEPTIDE--D-ALANYL-D-ALANINE LIGASE"/>
    <property type="match status" value="1"/>
</dbReference>
<dbReference type="Pfam" id="PF02875">
    <property type="entry name" value="Mur_ligase_C"/>
    <property type="match status" value="1"/>
</dbReference>
<evidence type="ECO:0000259" key="5">
    <source>
        <dbReference type="Pfam" id="PF08245"/>
    </source>
</evidence>
<dbReference type="GO" id="GO:0004045">
    <property type="term" value="F:peptidyl-tRNA hydrolase activity"/>
    <property type="evidence" value="ECO:0007669"/>
    <property type="project" value="InterPro"/>
</dbReference>
<dbReference type="OrthoDB" id="9803907at2"/>
<dbReference type="SUPFAM" id="SSF53623">
    <property type="entry name" value="MurD-like peptide ligases, catalytic domain"/>
    <property type="match status" value="1"/>
</dbReference>
<evidence type="ECO:0000313" key="7">
    <source>
        <dbReference type="Proteomes" id="UP000198729"/>
    </source>
</evidence>
<dbReference type="CDD" id="cd00462">
    <property type="entry name" value="PTH"/>
    <property type="match status" value="1"/>
</dbReference>
<dbReference type="AlphaFoldDB" id="A0A1G5SFB5"/>
<dbReference type="Pfam" id="PF08245">
    <property type="entry name" value="Mur_ligase_M"/>
    <property type="match status" value="1"/>
</dbReference>
<reference evidence="6 7" key="1">
    <citation type="submission" date="2016-10" db="EMBL/GenBank/DDBJ databases">
        <authorList>
            <person name="de Groot N.N."/>
        </authorList>
    </citation>
    <scope>NUCLEOTIDE SEQUENCE [LARGE SCALE GENOMIC DNA]</scope>
    <source>
        <strain evidence="6">1</strain>
    </source>
</reference>
<dbReference type="InterPro" id="IPR001328">
    <property type="entry name" value="Pept_tRNA_hydro"/>
</dbReference>
<keyword evidence="3" id="KW-0067">ATP-binding</keyword>
<dbReference type="GO" id="GO:0016881">
    <property type="term" value="F:acid-amino acid ligase activity"/>
    <property type="evidence" value="ECO:0007669"/>
    <property type="project" value="InterPro"/>
</dbReference>
<proteinExistence type="predicted"/>
<keyword evidence="1" id="KW-0436">Ligase</keyword>
<gene>
    <name evidence="6" type="ORF">NSMM_420023</name>
</gene>
<dbReference type="NCBIfam" id="TIGR00447">
    <property type="entry name" value="pth"/>
    <property type="match status" value="1"/>
</dbReference>
<dbReference type="InterPro" id="IPR051046">
    <property type="entry name" value="MurCDEF_CellWall_CoF430Synth"/>
</dbReference>
<keyword evidence="7" id="KW-1185">Reference proteome</keyword>
<keyword evidence="2" id="KW-0547">Nucleotide-binding</keyword>
<dbReference type="SUPFAM" id="SSF53244">
    <property type="entry name" value="MurD-like peptide ligases, peptide-binding domain"/>
    <property type="match status" value="1"/>
</dbReference>
<sequence length="624" mass="68541">MLSFYRSKLKDIYETLCWRGEILFVFFKARLHRIGLPQTTLIGITGSAGKTTTKNLSHLILSASYPVNSTQASLGSPIGTANALLNTKKYHRFCIVEIGVLKPGSLDLPIWLLKPKIGVLTNIEKDHYRAFGGRGIDGIATEKSKLIKALPANGTAVLNIDDPRVRAIGEQCRARITWVGKDKDATIRLIDATSRYPEPLKLTIAYQGKTYDVITQLHGTQLALSVLSALGVAIAVGISLEEAIPLLANAIPTDGRMQIVDGGEGVTFIREDFKAPLWSLGTSLQFLGGAIANRKIAVIGSVSDFNGKSPSIYRRCAREAKEYADIVIFVGQNAHRALRARKEENDQALQGFATTREAAGYLRKILQPGDLVLLKGSNKADHLGRLVFDRQQPVQCWREHCELEWFCNHCSQLYRPNPMNDTVRETISPEMGGEEVSQKVAHQAVAVTPVIVGLGNPGKEYENTVHNIGYRVMDTLAARYDGIWQTEESGQVCSILLNDTTVKLFKPDAFMNLTGPKLQHFLASTGCPPSHCMLVYDDMDIELGKIKYKHEGGDAGHRGVKSCLEALGTYAVPRLRFGVREPGSDKKAGEQVLTDFSAAALTQLPQLIEQAMDMIAQRSQAMTI</sequence>
<dbReference type="STRING" id="51642.NSMM_420023"/>